<evidence type="ECO:0000313" key="2">
    <source>
        <dbReference type="Proteomes" id="UP000315103"/>
    </source>
</evidence>
<dbReference type="OrthoDB" id="2389294at2"/>
<organism evidence="1 2">
    <name type="scientific">Salinicoccus cyprini</name>
    <dbReference type="NCBI Taxonomy" id="2493691"/>
    <lineage>
        <taxon>Bacteria</taxon>
        <taxon>Bacillati</taxon>
        <taxon>Bacillota</taxon>
        <taxon>Bacilli</taxon>
        <taxon>Bacillales</taxon>
        <taxon>Staphylococcaceae</taxon>
        <taxon>Salinicoccus</taxon>
    </lineage>
</organism>
<evidence type="ECO:0000313" key="1">
    <source>
        <dbReference type="EMBL" id="TVT27790.1"/>
    </source>
</evidence>
<proteinExistence type="predicted"/>
<gene>
    <name evidence="1" type="ORF">FO441_08780</name>
</gene>
<dbReference type="RefSeq" id="WP_145288808.1">
    <property type="nucleotide sequence ID" value="NZ_VMSJ01000003.1"/>
</dbReference>
<protein>
    <submittedName>
        <fullName evidence="1">Uncharacterized protein</fullName>
    </submittedName>
</protein>
<dbReference type="EMBL" id="VMSJ01000003">
    <property type="protein sequence ID" value="TVT27790.1"/>
    <property type="molecule type" value="Genomic_DNA"/>
</dbReference>
<keyword evidence="2" id="KW-1185">Reference proteome</keyword>
<dbReference type="Proteomes" id="UP000315103">
    <property type="component" value="Unassembled WGS sequence"/>
</dbReference>
<dbReference type="AlphaFoldDB" id="A0A558AU41"/>
<name>A0A558AU41_9STAP</name>
<comment type="caution">
    <text evidence="1">The sequence shown here is derived from an EMBL/GenBank/DDBJ whole genome shotgun (WGS) entry which is preliminary data.</text>
</comment>
<accession>A0A558AU41</accession>
<reference evidence="1 2" key="1">
    <citation type="submission" date="2019-07" db="EMBL/GenBank/DDBJ databases">
        <title>Salinicoccus cyprini sp. nov., isolated from gastro-intestinal tract of mirror carp, Cyprinus carpio var. specularis, collected from Gobind Sagar Reservoir, Himachal Pradesh, India.</title>
        <authorList>
            <person name="Talwar C."/>
            <person name="Singh A.K."/>
            <person name="Lal R."/>
            <person name="Negi R.K."/>
        </authorList>
    </citation>
    <scope>NUCLEOTIDE SEQUENCE [LARGE SCALE GENOMIC DNA]</scope>
    <source>
        <strain evidence="1 2">CT19</strain>
    </source>
</reference>
<sequence>MEITVKRRTWLLGLLNSLRLEFNGEKIGNIHFFQNKTIEIPEKEGRLKYVQILDHNDEIHVKDGDIIIIKENLISTSN</sequence>